<keyword evidence="3 7" id="KW-0472">Membrane</keyword>
<evidence type="ECO:0000256" key="3">
    <source>
        <dbReference type="ARBA" id="ARBA00023136"/>
    </source>
</evidence>
<dbReference type="AlphaFoldDB" id="A0AA88NNJ4"/>
<dbReference type="PANTHER" id="PTHR24100:SF151">
    <property type="entry name" value="ICOS LIGAND"/>
    <property type="match status" value="1"/>
</dbReference>
<comment type="subcellular location">
    <subcellularLocation>
        <location evidence="1">Membrane</location>
    </subcellularLocation>
</comment>
<protein>
    <recommendedName>
        <fullName evidence="8">Ig-like domain-containing protein</fullName>
    </recommendedName>
</protein>
<accession>A0AA88NNJ4</accession>
<keyword evidence="6" id="KW-0393">Immunoglobulin domain</keyword>
<evidence type="ECO:0000313" key="10">
    <source>
        <dbReference type="Proteomes" id="UP001187415"/>
    </source>
</evidence>
<dbReference type="InterPro" id="IPR007110">
    <property type="entry name" value="Ig-like_dom"/>
</dbReference>
<dbReference type="PROSITE" id="PS50835">
    <property type="entry name" value="IG_LIKE"/>
    <property type="match status" value="1"/>
</dbReference>
<dbReference type="GO" id="GO:0050863">
    <property type="term" value="P:regulation of T cell activation"/>
    <property type="evidence" value="ECO:0007669"/>
    <property type="project" value="UniProtKB-ARBA"/>
</dbReference>
<evidence type="ECO:0000256" key="1">
    <source>
        <dbReference type="ARBA" id="ARBA00004370"/>
    </source>
</evidence>
<dbReference type="SMART" id="SM00406">
    <property type="entry name" value="IGv"/>
    <property type="match status" value="1"/>
</dbReference>
<evidence type="ECO:0000256" key="5">
    <source>
        <dbReference type="ARBA" id="ARBA00023180"/>
    </source>
</evidence>
<feature type="transmembrane region" description="Helical" evidence="7">
    <location>
        <begin position="122"/>
        <end position="146"/>
    </location>
</feature>
<keyword evidence="10" id="KW-1185">Reference proteome</keyword>
<dbReference type="Gene3D" id="2.60.40.10">
    <property type="entry name" value="Immunoglobulins"/>
    <property type="match status" value="1"/>
</dbReference>
<dbReference type="InterPro" id="IPR013106">
    <property type="entry name" value="Ig_V-set"/>
</dbReference>
<keyword evidence="7" id="KW-1133">Transmembrane helix</keyword>
<dbReference type="GO" id="GO:0009897">
    <property type="term" value="C:external side of plasma membrane"/>
    <property type="evidence" value="ECO:0007669"/>
    <property type="project" value="TreeGrafter"/>
</dbReference>
<dbReference type="GO" id="GO:0001817">
    <property type="term" value="P:regulation of cytokine production"/>
    <property type="evidence" value="ECO:0007669"/>
    <property type="project" value="TreeGrafter"/>
</dbReference>
<comment type="caution">
    <text evidence="9">The sequence shown here is derived from an EMBL/GenBank/DDBJ whole genome shotgun (WGS) entry which is preliminary data.</text>
</comment>
<proteinExistence type="predicted"/>
<organism evidence="9 10">
    <name type="scientific">Channa striata</name>
    <name type="common">Snakehead murrel</name>
    <name type="synonym">Ophicephalus striatus</name>
    <dbReference type="NCBI Taxonomy" id="64152"/>
    <lineage>
        <taxon>Eukaryota</taxon>
        <taxon>Metazoa</taxon>
        <taxon>Chordata</taxon>
        <taxon>Craniata</taxon>
        <taxon>Vertebrata</taxon>
        <taxon>Euteleostomi</taxon>
        <taxon>Actinopterygii</taxon>
        <taxon>Neopterygii</taxon>
        <taxon>Teleostei</taxon>
        <taxon>Neoteleostei</taxon>
        <taxon>Acanthomorphata</taxon>
        <taxon>Anabantaria</taxon>
        <taxon>Anabantiformes</taxon>
        <taxon>Channoidei</taxon>
        <taxon>Channidae</taxon>
        <taxon>Channa</taxon>
    </lineage>
</organism>
<dbReference type="GO" id="GO:0050852">
    <property type="term" value="P:T cell receptor signaling pathway"/>
    <property type="evidence" value="ECO:0007669"/>
    <property type="project" value="TreeGrafter"/>
</dbReference>
<dbReference type="GO" id="GO:1903037">
    <property type="term" value="P:regulation of leukocyte cell-cell adhesion"/>
    <property type="evidence" value="ECO:0007669"/>
    <property type="project" value="UniProtKB-ARBA"/>
</dbReference>
<keyword evidence="4" id="KW-1015">Disulfide bond</keyword>
<evidence type="ECO:0000256" key="4">
    <source>
        <dbReference type="ARBA" id="ARBA00023157"/>
    </source>
</evidence>
<dbReference type="InterPro" id="IPR003599">
    <property type="entry name" value="Ig_sub"/>
</dbReference>
<keyword evidence="7" id="KW-0812">Transmembrane</keyword>
<name>A0AA88NNJ4_CHASR</name>
<keyword evidence="2" id="KW-0732">Signal</keyword>
<evidence type="ECO:0000259" key="8">
    <source>
        <dbReference type="PROSITE" id="PS50835"/>
    </source>
</evidence>
<evidence type="ECO:0000256" key="2">
    <source>
        <dbReference type="ARBA" id="ARBA00022729"/>
    </source>
</evidence>
<dbReference type="Pfam" id="PF07686">
    <property type="entry name" value="V-set"/>
    <property type="match status" value="1"/>
</dbReference>
<dbReference type="FunFam" id="2.60.40.10:FF:000142">
    <property type="entry name" value="V-set domain-containing T-cell activation inhibitor 1"/>
    <property type="match status" value="1"/>
</dbReference>
<dbReference type="InterPro" id="IPR036179">
    <property type="entry name" value="Ig-like_dom_sf"/>
</dbReference>
<evidence type="ECO:0000313" key="9">
    <source>
        <dbReference type="EMBL" id="KAK2863451.1"/>
    </source>
</evidence>
<dbReference type="GO" id="GO:0005102">
    <property type="term" value="F:signaling receptor binding"/>
    <property type="evidence" value="ECO:0007669"/>
    <property type="project" value="TreeGrafter"/>
</dbReference>
<evidence type="ECO:0000256" key="7">
    <source>
        <dbReference type="SAM" id="Phobius"/>
    </source>
</evidence>
<reference evidence="9" key="1">
    <citation type="submission" date="2023-07" db="EMBL/GenBank/DDBJ databases">
        <title>Chromosome-level Genome Assembly of Striped Snakehead (Channa striata).</title>
        <authorList>
            <person name="Liu H."/>
        </authorList>
    </citation>
    <scope>NUCLEOTIDE SEQUENCE</scope>
    <source>
        <strain evidence="9">Gz</strain>
        <tissue evidence="9">Muscle</tissue>
    </source>
</reference>
<dbReference type="SUPFAM" id="SSF48726">
    <property type="entry name" value="Immunoglobulin"/>
    <property type="match status" value="1"/>
</dbReference>
<feature type="domain" description="Ig-like" evidence="8">
    <location>
        <begin position="1"/>
        <end position="112"/>
    </location>
</feature>
<dbReference type="InterPro" id="IPR050504">
    <property type="entry name" value="IgSF_BTN/MOG"/>
</dbReference>
<evidence type="ECO:0000256" key="6">
    <source>
        <dbReference type="ARBA" id="ARBA00023319"/>
    </source>
</evidence>
<sequence>MQNLCPLNLTAEPGNSVTLTCQVITKNQVTVVEWKRPDVDSGYVFFYRSGESDPDKQHPSFKKRVELKDKHLKDGDVSVILKNVTINDTGTYECYMAEKGRSSQLITTVTLTDGGDKDRGHVGLVAGLPVVALLLLIAAVVGFIIYRKHETHSGQISYQRPADEVG</sequence>
<keyword evidence="5" id="KW-0325">Glycoprotein</keyword>
<dbReference type="EMBL" id="JAUPFM010000001">
    <property type="protein sequence ID" value="KAK2863451.1"/>
    <property type="molecule type" value="Genomic_DNA"/>
</dbReference>
<dbReference type="PANTHER" id="PTHR24100">
    <property type="entry name" value="BUTYROPHILIN"/>
    <property type="match status" value="1"/>
</dbReference>
<gene>
    <name evidence="9" type="ORF">Q5P01_002984</name>
</gene>
<dbReference type="Proteomes" id="UP001187415">
    <property type="component" value="Unassembled WGS sequence"/>
</dbReference>
<dbReference type="SMART" id="SM00409">
    <property type="entry name" value="IG"/>
    <property type="match status" value="1"/>
</dbReference>
<dbReference type="InterPro" id="IPR013783">
    <property type="entry name" value="Ig-like_fold"/>
</dbReference>